<proteinExistence type="predicted"/>
<comment type="caution">
    <text evidence="2">The sequence shown here is derived from an EMBL/GenBank/DDBJ whole genome shotgun (WGS) entry which is preliminary data.</text>
</comment>
<dbReference type="Gene3D" id="3.20.20.140">
    <property type="entry name" value="Metal-dependent hydrolases"/>
    <property type="match status" value="1"/>
</dbReference>
<keyword evidence="3" id="KW-1185">Reference proteome</keyword>
<dbReference type="SUPFAM" id="SSF51556">
    <property type="entry name" value="Metallo-dependent hydrolases"/>
    <property type="match status" value="1"/>
</dbReference>
<dbReference type="PANTHER" id="PTHR43383:SF2">
    <property type="entry name" value="AMIDOHYDROLASE 2 FAMILY PROTEIN"/>
    <property type="match status" value="1"/>
</dbReference>
<dbReference type="AlphaFoldDB" id="A0A8H4QJM2"/>
<feature type="domain" description="Amidohydrolase-related" evidence="1">
    <location>
        <begin position="239"/>
        <end position="385"/>
    </location>
</feature>
<dbReference type="Proteomes" id="UP000521872">
    <property type="component" value="Unassembled WGS sequence"/>
</dbReference>
<dbReference type="InterPro" id="IPR006680">
    <property type="entry name" value="Amidohydro-rel"/>
</dbReference>
<reference evidence="2 3" key="1">
    <citation type="submission" date="2019-12" db="EMBL/GenBank/DDBJ databases">
        <authorList>
            <person name="Floudas D."/>
            <person name="Bentzer J."/>
            <person name="Ahren D."/>
            <person name="Johansson T."/>
            <person name="Persson P."/>
            <person name="Tunlid A."/>
        </authorList>
    </citation>
    <scope>NUCLEOTIDE SEQUENCE [LARGE SCALE GENOMIC DNA]</scope>
    <source>
        <strain evidence="2 3">CBS 102.39</strain>
    </source>
</reference>
<sequence>MAAPDKSPKYLALYETVFSQPAIDNHAHPLLREDTRFSIPFEGLISEAEGAALTEDAVHTAACYRATKQLAHLFGLDEDASWEDIKKHRDSMSYADLCNLCFKDTGIRCILIDDGLGGVAEKAEGYKWHDQFTPAPTRRIVRVEIEAEGILKNIAASSSDVEANRDLFVTTLTESLTNSALDKDVVGFKSIVCYRTGMNVSVSGNKEEEQAALQEVLATYQAQGKLRLQHKALNDLVVRIALDVAGKYKKPVQFHTGLGDSDITLTLASPAHLQPIIRTYPETTFVLLHSSYPYTREAGYLTAVYRNVYLDFGEVFPFVSGEGQRSIIRQILELSPTNKIMWSSDGHWWPESFYLGILQARQALYEVLEDMVSRREVSEKEAIRIVEMSLFLNASKLYGL</sequence>
<evidence type="ECO:0000313" key="3">
    <source>
        <dbReference type="Proteomes" id="UP000521872"/>
    </source>
</evidence>
<organism evidence="2 3">
    <name type="scientific">Agrocybe pediades</name>
    <dbReference type="NCBI Taxonomy" id="84607"/>
    <lineage>
        <taxon>Eukaryota</taxon>
        <taxon>Fungi</taxon>
        <taxon>Dikarya</taxon>
        <taxon>Basidiomycota</taxon>
        <taxon>Agaricomycotina</taxon>
        <taxon>Agaricomycetes</taxon>
        <taxon>Agaricomycetidae</taxon>
        <taxon>Agaricales</taxon>
        <taxon>Agaricineae</taxon>
        <taxon>Strophariaceae</taxon>
        <taxon>Agrocybe</taxon>
    </lineage>
</organism>
<evidence type="ECO:0000313" key="2">
    <source>
        <dbReference type="EMBL" id="KAF4611557.1"/>
    </source>
</evidence>
<accession>A0A8H4QJM2</accession>
<dbReference type="EMBL" id="JAACJL010000057">
    <property type="protein sequence ID" value="KAF4611557.1"/>
    <property type="molecule type" value="Genomic_DNA"/>
</dbReference>
<dbReference type="Pfam" id="PF04909">
    <property type="entry name" value="Amidohydro_2"/>
    <property type="match status" value="1"/>
</dbReference>
<dbReference type="InterPro" id="IPR032466">
    <property type="entry name" value="Metal_Hydrolase"/>
</dbReference>
<evidence type="ECO:0000259" key="1">
    <source>
        <dbReference type="Pfam" id="PF04909"/>
    </source>
</evidence>
<dbReference type="PANTHER" id="PTHR43383">
    <property type="entry name" value="NODULIN 6"/>
    <property type="match status" value="1"/>
</dbReference>
<dbReference type="GO" id="GO:0016787">
    <property type="term" value="F:hydrolase activity"/>
    <property type="evidence" value="ECO:0007669"/>
    <property type="project" value="InterPro"/>
</dbReference>
<name>A0A8H4QJM2_9AGAR</name>
<gene>
    <name evidence="2" type="ORF">D9613_003781</name>
</gene>
<protein>
    <recommendedName>
        <fullName evidence="1">Amidohydrolase-related domain-containing protein</fullName>
    </recommendedName>
</protein>